<proteinExistence type="inferred from homology"/>
<dbReference type="InterPro" id="IPR036291">
    <property type="entry name" value="NAD(P)-bd_dom_sf"/>
</dbReference>
<evidence type="ECO:0000259" key="3">
    <source>
        <dbReference type="Pfam" id="PF01370"/>
    </source>
</evidence>
<comment type="similarity">
    <text evidence="2">Belongs to the NAD(P)-dependent epimerase/dehydratase family. Dihydroflavonol-4-reductase subfamily.</text>
</comment>
<dbReference type="OrthoDB" id="2735536at2759"/>
<gene>
    <name evidence="4" type="ORF">BDV98DRAFT_343485</name>
</gene>
<feature type="domain" description="NAD-dependent epimerase/dehydratase" evidence="3">
    <location>
        <begin position="6"/>
        <end position="264"/>
    </location>
</feature>
<accession>A0A5C3Q4T9</accession>
<evidence type="ECO:0000313" key="4">
    <source>
        <dbReference type="EMBL" id="TFK96039.1"/>
    </source>
</evidence>
<evidence type="ECO:0000256" key="1">
    <source>
        <dbReference type="ARBA" id="ARBA00023002"/>
    </source>
</evidence>
<dbReference type="PANTHER" id="PTHR10366:SF564">
    <property type="entry name" value="STEROL-4-ALPHA-CARBOXYLATE 3-DEHYDROGENASE, DECARBOXYLATING"/>
    <property type="match status" value="1"/>
</dbReference>
<dbReference type="GO" id="GO:0016616">
    <property type="term" value="F:oxidoreductase activity, acting on the CH-OH group of donors, NAD or NADP as acceptor"/>
    <property type="evidence" value="ECO:0007669"/>
    <property type="project" value="TreeGrafter"/>
</dbReference>
<dbReference type="Gene3D" id="3.40.50.720">
    <property type="entry name" value="NAD(P)-binding Rossmann-like Domain"/>
    <property type="match status" value="1"/>
</dbReference>
<dbReference type="AlphaFoldDB" id="A0A5C3Q4T9"/>
<keyword evidence="1" id="KW-0560">Oxidoreductase</keyword>
<feature type="non-terminal residue" evidence="4">
    <location>
        <position position="1"/>
    </location>
</feature>
<protein>
    <submittedName>
        <fullName evidence="4">NAD-binding protein</fullName>
    </submittedName>
</protein>
<dbReference type="Pfam" id="PF01370">
    <property type="entry name" value="Epimerase"/>
    <property type="match status" value="1"/>
</dbReference>
<dbReference type="Proteomes" id="UP000305067">
    <property type="component" value="Unassembled WGS sequence"/>
</dbReference>
<dbReference type="PANTHER" id="PTHR10366">
    <property type="entry name" value="NAD DEPENDENT EPIMERASE/DEHYDRATASE"/>
    <property type="match status" value="1"/>
</dbReference>
<keyword evidence="5" id="KW-1185">Reference proteome</keyword>
<dbReference type="EMBL" id="ML178868">
    <property type="protein sequence ID" value="TFK96039.1"/>
    <property type="molecule type" value="Genomic_DNA"/>
</dbReference>
<dbReference type="InterPro" id="IPR050425">
    <property type="entry name" value="NAD(P)_dehydrat-like"/>
</dbReference>
<name>A0A5C3Q4T9_9AGAR</name>
<sequence length="349" mass="38299">PQSATILVTGANGYIASWIVKSLLEKGYRVRGTVRTPEKADTLRELFKDDAKLEIVVVEDICRTGAFDEAVKGVHGVVHAASPFYMSDGEPSEVIDPAVKGTTSVLESASKHGVDLKRIIYTSSFAAIFSRISPDPKTFSEADWNEQCLRTIAEQGAAASGSDKYKASKTLAEKALWKFVLEDRKEEIGGRWDAVALCPTSVFGPTLHHHSSGPSSLPLSPSLLLGALTQDKPVAELLKPMSGFLDVRDLALAHVLALEKNFENVKAGPNRFILNAGYFTWRDFLQAALPTYKSSNLAKLSEEQLKQDVEQLIKCHATRFEGTFTGLKLRSLEDTVRDSVRDFEGKGWL</sequence>
<dbReference type="SUPFAM" id="SSF51735">
    <property type="entry name" value="NAD(P)-binding Rossmann-fold domains"/>
    <property type="match status" value="1"/>
</dbReference>
<reference evidence="4 5" key="1">
    <citation type="journal article" date="2019" name="Nat. Ecol. Evol.">
        <title>Megaphylogeny resolves global patterns of mushroom evolution.</title>
        <authorList>
            <person name="Varga T."/>
            <person name="Krizsan K."/>
            <person name="Foldi C."/>
            <person name="Dima B."/>
            <person name="Sanchez-Garcia M."/>
            <person name="Sanchez-Ramirez S."/>
            <person name="Szollosi G.J."/>
            <person name="Szarkandi J.G."/>
            <person name="Papp V."/>
            <person name="Albert L."/>
            <person name="Andreopoulos W."/>
            <person name="Angelini C."/>
            <person name="Antonin V."/>
            <person name="Barry K.W."/>
            <person name="Bougher N.L."/>
            <person name="Buchanan P."/>
            <person name="Buyck B."/>
            <person name="Bense V."/>
            <person name="Catcheside P."/>
            <person name="Chovatia M."/>
            <person name="Cooper J."/>
            <person name="Damon W."/>
            <person name="Desjardin D."/>
            <person name="Finy P."/>
            <person name="Geml J."/>
            <person name="Haridas S."/>
            <person name="Hughes K."/>
            <person name="Justo A."/>
            <person name="Karasinski D."/>
            <person name="Kautmanova I."/>
            <person name="Kiss B."/>
            <person name="Kocsube S."/>
            <person name="Kotiranta H."/>
            <person name="LaButti K.M."/>
            <person name="Lechner B.E."/>
            <person name="Liimatainen K."/>
            <person name="Lipzen A."/>
            <person name="Lukacs Z."/>
            <person name="Mihaltcheva S."/>
            <person name="Morgado L.N."/>
            <person name="Niskanen T."/>
            <person name="Noordeloos M.E."/>
            <person name="Ohm R.A."/>
            <person name="Ortiz-Santana B."/>
            <person name="Ovrebo C."/>
            <person name="Racz N."/>
            <person name="Riley R."/>
            <person name="Savchenko A."/>
            <person name="Shiryaev A."/>
            <person name="Soop K."/>
            <person name="Spirin V."/>
            <person name="Szebenyi C."/>
            <person name="Tomsovsky M."/>
            <person name="Tulloss R.E."/>
            <person name="Uehling J."/>
            <person name="Grigoriev I.V."/>
            <person name="Vagvolgyi C."/>
            <person name="Papp T."/>
            <person name="Martin F.M."/>
            <person name="Miettinen O."/>
            <person name="Hibbett D.S."/>
            <person name="Nagy L.G."/>
        </authorList>
    </citation>
    <scope>NUCLEOTIDE SEQUENCE [LARGE SCALE GENOMIC DNA]</scope>
    <source>
        <strain evidence="4 5">CBS 309.79</strain>
    </source>
</reference>
<organism evidence="4 5">
    <name type="scientific">Pterulicium gracile</name>
    <dbReference type="NCBI Taxonomy" id="1884261"/>
    <lineage>
        <taxon>Eukaryota</taxon>
        <taxon>Fungi</taxon>
        <taxon>Dikarya</taxon>
        <taxon>Basidiomycota</taxon>
        <taxon>Agaricomycotina</taxon>
        <taxon>Agaricomycetes</taxon>
        <taxon>Agaricomycetidae</taxon>
        <taxon>Agaricales</taxon>
        <taxon>Pleurotineae</taxon>
        <taxon>Pterulaceae</taxon>
        <taxon>Pterulicium</taxon>
    </lineage>
</organism>
<dbReference type="STRING" id="1884261.A0A5C3Q4T9"/>
<evidence type="ECO:0000313" key="5">
    <source>
        <dbReference type="Proteomes" id="UP000305067"/>
    </source>
</evidence>
<dbReference type="InterPro" id="IPR001509">
    <property type="entry name" value="Epimerase_deHydtase"/>
</dbReference>
<evidence type="ECO:0000256" key="2">
    <source>
        <dbReference type="ARBA" id="ARBA00023445"/>
    </source>
</evidence>